<evidence type="ECO:0000256" key="3">
    <source>
        <dbReference type="ARBA" id="ARBA00022679"/>
    </source>
</evidence>
<keyword evidence="12" id="KW-1185">Reference proteome</keyword>
<evidence type="ECO:0000256" key="6">
    <source>
        <dbReference type="ARBA" id="ARBA00022932"/>
    </source>
</evidence>
<proteinExistence type="inferred from homology"/>
<evidence type="ECO:0000256" key="4">
    <source>
        <dbReference type="ARBA" id="ARBA00022695"/>
    </source>
</evidence>
<name>A0A3B0C2X3_9BACL</name>
<protein>
    <recommendedName>
        <fullName evidence="2">DNA polymerase III subunit delta</fullName>
        <ecNumber evidence="1">2.7.7.7</ecNumber>
    </recommendedName>
</protein>
<evidence type="ECO:0000256" key="2">
    <source>
        <dbReference type="ARBA" id="ARBA00017703"/>
    </source>
</evidence>
<evidence type="ECO:0000256" key="5">
    <source>
        <dbReference type="ARBA" id="ARBA00022705"/>
    </source>
</evidence>
<dbReference type="Pfam" id="PF06144">
    <property type="entry name" value="DNA_pol3_delta"/>
    <property type="match status" value="1"/>
</dbReference>
<dbReference type="SUPFAM" id="SSF52540">
    <property type="entry name" value="P-loop containing nucleoside triphosphate hydrolases"/>
    <property type="match status" value="1"/>
</dbReference>
<evidence type="ECO:0000259" key="10">
    <source>
        <dbReference type="Pfam" id="PF21694"/>
    </source>
</evidence>
<dbReference type="Gene3D" id="3.40.50.300">
    <property type="entry name" value="P-loop containing nucleotide triphosphate hydrolases"/>
    <property type="match status" value="1"/>
</dbReference>
<dbReference type="GO" id="GO:0003887">
    <property type="term" value="F:DNA-directed DNA polymerase activity"/>
    <property type="evidence" value="ECO:0007669"/>
    <property type="project" value="UniProtKB-KW"/>
</dbReference>
<gene>
    <name evidence="11" type="primary">holA</name>
    <name evidence="11" type="ORF">D7M11_21820</name>
</gene>
<dbReference type="AlphaFoldDB" id="A0A3B0C2X3"/>
<keyword evidence="6" id="KW-0239">DNA-directed DNA polymerase</keyword>
<dbReference type="InterPro" id="IPR008921">
    <property type="entry name" value="DNA_pol3_clamp-load_cplx_C"/>
</dbReference>
<dbReference type="GO" id="GO:0003677">
    <property type="term" value="F:DNA binding"/>
    <property type="evidence" value="ECO:0007669"/>
    <property type="project" value="InterPro"/>
</dbReference>
<dbReference type="NCBIfam" id="TIGR01128">
    <property type="entry name" value="holA"/>
    <property type="match status" value="1"/>
</dbReference>
<keyword evidence="4 11" id="KW-0548">Nucleotidyltransferase</keyword>
<sequence>MDYKSAARDIGKGSISPVYVCYGTESFLLREFLDFLTQKLIEPEYREFAVSKYDLAETSLDVVLDDAQTLPFMAPKKLVIASNAVFFTGAKESGKVQHQPEKLLDYIKAPSDFAVIVFVVEAEKLDERKKIVKSLKDITIPFTAMSADGLLQWVERQAGRKSFSFAEGAADQLILYAGSALQTLAAEIEKLSLYVGSGGVVSGDTVDKLVTRSTEQNVFILIDDIVRLKLNRAFTILYELLKQREEPVKLVLLIARQFRIVLQVKELSKSGLSQQQMASQLGLHPYAVKIAAEQGHKFAPDRLERILQQLAELDYKMKSGKVDKVVGLEMFLLGLAA</sequence>
<dbReference type="Pfam" id="PF21694">
    <property type="entry name" value="DNA_pol3_delta_C"/>
    <property type="match status" value="1"/>
</dbReference>
<dbReference type="GO" id="GO:0009360">
    <property type="term" value="C:DNA polymerase III complex"/>
    <property type="evidence" value="ECO:0007669"/>
    <property type="project" value="InterPro"/>
</dbReference>
<dbReference type="EC" id="2.7.7.7" evidence="1"/>
<dbReference type="SUPFAM" id="SSF48019">
    <property type="entry name" value="post-AAA+ oligomerization domain-like"/>
    <property type="match status" value="1"/>
</dbReference>
<dbReference type="InterPro" id="IPR005790">
    <property type="entry name" value="DNA_polIII_delta"/>
</dbReference>
<dbReference type="InterPro" id="IPR048466">
    <property type="entry name" value="DNA_pol3_delta-like_C"/>
</dbReference>
<comment type="caution">
    <text evidence="11">The sequence shown here is derived from an EMBL/GenBank/DDBJ whole genome shotgun (WGS) entry which is preliminary data.</text>
</comment>
<dbReference type="OrthoDB" id="9775929at2"/>
<dbReference type="PANTHER" id="PTHR34388:SF1">
    <property type="entry name" value="DNA POLYMERASE III SUBUNIT DELTA"/>
    <property type="match status" value="1"/>
</dbReference>
<dbReference type="InterPro" id="IPR027417">
    <property type="entry name" value="P-loop_NTPase"/>
</dbReference>
<feature type="domain" description="DNA polymerase III delta subunit-like C-terminal" evidence="10">
    <location>
        <begin position="215"/>
        <end position="334"/>
    </location>
</feature>
<dbReference type="Gene3D" id="1.10.8.60">
    <property type="match status" value="1"/>
</dbReference>
<comment type="catalytic activity">
    <reaction evidence="8">
        <text>DNA(n) + a 2'-deoxyribonucleoside 5'-triphosphate = DNA(n+1) + diphosphate</text>
        <dbReference type="Rhea" id="RHEA:22508"/>
        <dbReference type="Rhea" id="RHEA-COMP:17339"/>
        <dbReference type="Rhea" id="RHEA-COMP:17340"/>
        <dbReference type="ChEBI" id="CHEBI:33019"/>
        <dbReference type="ChEBI" id="CHEBI:61560"/>
        <dbReference type="ChEBI" id="CHEBI:173112"/>
        <dbReference type="EC" id="2.7.7.7"/>
    </reaction>
</comment>
<dbReference type="PANTHER" id="PTHR34388">
    <property type="entry name" value="DNA POLYMERASE III SUBUNIT DELTA"/>
    <property type="match status" value="1"/>
</dbReference>
<dbReference type="EMBL" id="RBAH01000017">
    <property type="protein sequence ID" value="RKN79011.1"/>
    <property type="molecule type" value="Genomic_DNA"/>
</dbReference>
<organism evidence="11 12">
    <name type="scientific">Paenibacillus ginsengarvi</name>
    <dbReference type="NCBI Taxonomy" id="400777"/>
    <lineage>
        <taxon>Bacteria</taxon>
        <taxon>Bacillati</taxon>
        <taxon>Bacillota</taxon>
        <taxon>Bacilli</taxon>
        <taxon>Bacillales</taxon>
        <taxon>Paenibacillaceae</taxon>
        <taxon>Paenibacillus</taxon>
    </lineage>
</organism>
<dbReference type="Proteomes" id="UP000282311">
    <property type="component" value="Unassembled WGS sequence"/>
</dbReference>
<comment type="similarity">
    <text evidence="7">Belongs to the DNA polymerase HolA subunit family.</text>
</comment>
<dbReference type="RefSeq" id="WP_120749380.1">
    <property type="nucleotide sequence ID" value="NZ_RBAH01000017.1"/>
</dbReference>
<reference evidence="11 12" key="1">
    <citation type="journal article" date="2007" name="Int. J. Syst. Evol. Microbiol.">
        <title>Paenibacillus ginsengarvi sp. nov., isolated from soil from ginseng cultivation.</title>
        <authorList>
            <person name="Yoon M.H."/>
            <person name="Ten L.N."/>
            <person name="Im W.T."/>
        </authorList>
    </citation>
    <scope>NUCLEOTIDE SEQUENCE [LARGE SCALE GENOMIC DNA]</scope>
    <source>
        <strain evidence="11 12">KCTC 13059</strain>
    </source>
</reference>
<dbReference type="InterPro" id="IPR010372">
    <property type="entry name" value="DNA_pol3_delta_N"/>
</dbReference>
<feature type="domain" description="DNA polymerase III delta N-terminal" evidence="9">
    <location>
        <begin position="19"/>
        <end position="137"/>
    </location>
</feature>
<keyword evidence="3 11" id="KW-0808">Transferase</keyword>
<keyword evidence="5" id="KW-0235">DNA replication</keyword>
<evidence type="ECO:0000313" key="11">
    <source>
        <dbReference type="EMBL" id="RKN79011.1"/>
    </source>
</evidence>
<dbReference type="GO" id="GO:0006261">
    <property type="term" value="P:DNA-templated DNA replication"/>
    <property type="evidence" value="ECO:0007669"/>
    <property type="project" value="TreeGrafter"/>
</dbReference>
<evidence type="ECO:0000256" key="8">
    <source>
        <dbReference type="ARBA" id="ARBA00049244"/>
    </source>
</evidence>
<evidence type="ECO:0000313" key="12">
    <source>
        <dbReference type="Proteomes" id="UP000282311"/>
    </source>
</evidence>
<evidence type="ECO:0000256" key="7">
    <source>
        <dbReference type="ARBA" id="ARBA00034754"/>
    </source>
</evidence>
<evidence type="ECO:0000259" key="9">
    <source>
        <dbReference type="Pfam" id="PF06144"/>
    </source>
</evidence>
<dbReference type="Gene3D" id="1.20.272.10">
    <property type="match status" value="1"/>
</dbReference>
<evidence type="ECO:0000256" key="1">
    <source>
        <dbReference type="ARBA" id="ARBA00012417"/>
    </source>
</evidence>
<accession>A0A3B0C2X3</accession>